<accession>A0A183HIY0</accession>
<dbReference type="STRING" id="387005.A0A183HIY0"/>
<dbReference type="AlphaFoldDB" id="A0A183HIY0"/>
<dbReference type="Proteomes" id="UP000267606">
    <property type="component" value="Unassembled WGS sequence"/>
</dbReference>
<reference evidence="4" key="1">
    <citation type="submission" date="2016-06" db="UniProtKB">
        <authorList>
            <consortium name="WormBaseParasite"/>
        </authorList>
    </citation>
    <scope>IDENTIFICATION</scope>
</reference>
<gene>
    <name evidence="2" type="ORF">OFLC_LOCUS7441</name>
</gene>
<dbReference type="EMBL" id="UZAJ01007781">
    <property type="protein sequence ID" value="VDO51031.1"/>
    <property type="molecule type" value="Genomic_DNA"/>
</dbReference>
<proteinExistence type="predicted"/>
<evidence type="ECO:0000313" key="4">
    <source>
        <dbReference type="WBParaSite" id="OFLC_0000744101-mRNA-1"/>
    </source>
</evidence>
<name>A0A183HIY0_9BILA</name>
<reference evidence="2 3" key="2">
    <citation type="submission" date="2018-11" db="EMBL/GenBank/DDBJ databases">
        <authorList>
            <consortium name="Pathogen Informatics"/>
        </authorList>
    </citation>
    <scope>NUCLEOTIDE SEQUENCE [LARGE SCALE GENOMIC DNA]</scope>
</reference>
<protein>
    <submittedName>
        <fullName evidence="4">DUF3967 domain-containing protein</fullName>
    </submittedName>
</protein>
<feature type="coiled-coil region" evidence="1">
    <location>
        <begin position="71"/>
        <end position="121"/>
    </location>
</feature>
<dbReference type="WBParaSite" id="OFLC_0000744101-mRNA-1">
    <property type="protein sequence ID" value="OFLC_0000744101-mRNA-1"/>
    <property type="gene ID" value="OFLC_0000744101"/>
</dbReference>
<evidence type="ECO:0000313" key="3">
    <source>
        <dbReference type="Proteomes" id="UP000267606"/>
    </source>
</evidence>
<keyword evidence="3" id="KW-1185">Reference proteome</keyword>
<organism evidence="4">
    <name type="scientific">Onchocerca flexuosa</name>
    <dbReference type="NCBI Taxonomy" id="387005"/>
    <lineage>
        <taxon>Eukaryota</taxon>
        <taxon>Metazoa</taxon>
        <taxon>Ecdysozoa</taxon>
        <taxon>Nematoda</taxon>
        <taxon>Chromadorea</taxon>
        <taxon>Rhabditida</taxon>
        <taxon>Spirurina</taxon>
        <taxon>Spiruromorpha</taxon>
        <taxon>Filarioidea</taxon>
        <taxon>Onchocercidae</taxon>
        <taxon>Onchocerca</taxon>
    </lineage>
</organism>
<evidence type="ECO:0000256" key="1">
    <source>
        <dbReference type="SAM" id="Coils"/>
    </source>
</evidence>
<keyword evidence="1" id="KW-0175">Coiled coil</keyword>
<evidence type="ECO:0000313" key="2">
    <source>
        <dbReference type="EMBL" id="VDO51031.1"/>
    </source>
</evidence>
<sequence>MFTDKNVQVLLTKIDELEQTKGAVSEALLDVVDKRIAYPKMITSYVSEAGKFRMKRMEEAELVWQSESTGKKDVEKLLEMINKVKEAEKENDAVFCRLEKLKRQNEELERIAKKNDETVRKMIY</sequence>